<dbReference type="FunFam" id="3.40.50.300:FF:000019">
    <property type="entry name" value="Translation initiation factor IF-2"/>
    <property type="match status" value="1"/>
</dbReference>
<evidence type="ECO:0000256" key="2">
    <source>
        <dbReference type="ARBA" id="ARBA00022540"/>
    </source>
</evidence>
<name>A0A1G1WBJ9_9BACT</name>
<keyword evidence="5" id="KW-0342">GTP-binding</keyword>
<dbReference type="GO" id="GO:0003743">
    <property type="term" value="F:translation initiation factor activity"/>
    <property type="evidence" value="ECO:0007669"/>
    <property type="project" value="UniProtKB-KW"/>
</dbReference>
<dbReference type="Gene3D" id="3.40.50.300">
    <property type="entry name" value="P-loop containing nucleotide triphosphate hydrolases"/>
    <property type="match status" value="1"/>
</dbReference>
<dbReference type="InterPro" id="IPR027417">
    <property type="entry name" value="P-loop_NTPase"/>
</dbReference>
<evidence type="ECO:0000313" key="8">
    <source>
        <dbReference type="Proteomes" id="UP000177103"/>
    </source>
</evidence>
<dbReference type="Proteomes" id="UP000177103">
    <property type="component" value="Unassembled WGS sequence"/>
</dbReference>
<keyword evidence="4" id="KW-0648">Protein biosynthesis</keyword>
<comment type="similarity">
    <text evidence="1">Belongs to the TRAFAC class translation factor GTPase superfamily. Classic translation factor GTPase family. IF-2 subfamily.</text>
</comment>
<sequence>MILAKNESKTAQLTKSKSLPQGVVVTILGHIDHGKTSILDAIRETKETQKEFGGITQHLKVYEVEFGGKRITFIDTPGHEVFAKMRSRGAKFTDLALLVVAADDGVMPQTKECIKYIKDGDLTTLVAINKVDLNGVNIEKVKNGLQQEGLSLEGFGGNVPIVEVSAKTGQGIKDLLEMILLLGDMAEAKKGDGAFEGIVLESYLDRKIGPLALVLVRSGFLKIGDKIKAGGAFGKVKALLKEGFGKIDTLSQSEAAQVLGFEKPPLVGELVVSSQGEEEQIKQELPKERKKLSLWEEKPKQIRLILKVDTVGSLEAIKESLSNINKQDKLKLILAEVGEINESDIGLAADTKSAIIGFNVGVLPEVNKLAEEEGIPIRGYKLIYELLEELEEAMLEPEKVAEEKVKGIGKIIATFEVKEGKVAGMEVLQGSISQSDLLRVKRGDNIVAKPKVLSLKQGNKSVDKVTKGEQSGLIFEENFGFRIGDLVEAI</sequence>
<dbReference type="GO" id="GO:0005525">
    <property type="term" value="F:GTP binding"/>
    <property type="evidence" value="ECO:0007669"/>
    <property type="project" value="UniProtKB-KW"/>
</dbReference>
<dbReference type="PROSITE" id="PS51722">
    <property type="entry name" value="G_TR_2"/>
    <property type="match status" value="1"/>
</dbReference>
<dbReference type="InterPro" id="IPR036925">
    <property type="entry name" value="TIF_IF2_dom3_sf"/>
</dbReference>
<dbReference type="GO" id="GO:0003924">
    <property type="term" value="F:GTPase activity"/>
    <property type="evidence" value="ECO:0007669"/>
    <property type="project" value="InterPro"/>
</dbReference>
<protein>
    <recommendedName>
        <fullName evidence="6">Tr-type G domain-containing protein</fullName>
    </recommendedName>
</protein>
<keyword evidence="3" id="KW-0547">Nucleotide-binding</keyword>
<evidence type="ECO:0000259" key="6">
    <source>
        <dbReference type="PROSITE" id="PS51722"/>
    </source>
</evidence>
<dbReference type="Gene3D" id="3.40.50.10050">
    <property type="entry name" value="Translation initiation factor IF- 2, domain 3"/>
    <property type="match status" value="1"/>
</dbReference>
<comment type="caution">
    <text evidence="7">The sequence shown here is derived from an EMBL/GenBank/DDBJ whole genome shotgun (WGS) entry which is preliminary data.</text>
</comment>
<dbReference type="InterPro" id="IPR015760">
    <property type="entry name" value="TIF_IF2"/>
</dbReference>
<organism evidence="7 8">
    <name type="scientific">Candidatus Woykebacteria bacterium RBG_13_40_7b</name>
    <dbReference type="NCBI Taxonomy" id="1802594"/>
    <lineage>
        <taxon>Bacteria</taxon>
        <taxon>Candidatus Woykeibacteriota</taxon>
    </lineage>
</organism>
<reference evidence="7 8" key="1">
    <citation type="journal article" date="2016" name="Nat. Commun.">
        <title>Thousands of microbial genomes shed light on interconnected biogeochemical processes in an aquifer system.</title>
        <authorList>
            <person name="Anantharaman K."/>
            <person name="Brown C.T."/>
            <person name="Hug L.A."/>
            <person name="Sharon I."/>
            <person name="Castelle C.J."/>
            <person name="Probst A.J."/>
            <person name="Thomas B.C."/>
            <person name="Singh A."/>
            <person name="Wilkins M.J."/>
            <person name="Karaoz U."/>
            <person name="Brodie E.L."/>
            <person name="Williams K.H."/>
            <person name="Hubbard S.S."/>
            <person name="Banfield J.F."/>
        </authorList>
    </citation>
    <scope>NUCLEOTIDE SEQUENCE [LARGE SCALE GENOMIC DNA]</scope>
</reference>
<keyword evidence="2" id="KW-0396">Initiation factor</keyword>
<dbReference type="InterPro" id="IPR000795">
    <property type="entry name" value="T_Tr_GTP-bd_dom"/>
</dbReference>
<dbReference type="SUPFAM" id="SSF50447">
    <property type="entry name" value="Translation proteins"/>
    <property type="match status" value="2"/>
</dbReference>
<dbReference type="NCBIfam" id="TIGR00231">
    <property type="entry name" value="small_GTP"/>
    <property type="match status" value="1"/>
</dbReference>
<evidence type="ECO:0000256" key="3">
    <source>
        <dbReference type="ARBA" id="ARBA00022741"/>
    </source>
</evidence>
<dbReference type="PANTHER" id="PTHR43381:SF4">
    <property type="entry name" value="EUKARYOTIC TRANSLATION INITIATION FACTOR 5B"/>
    <property type="match status" value="1"/>
</dbReference>
<dbReference type="AlphaFoldDB" id="A0A1G1WBJ9"/>
<dbReference type="EMBL" id="MHCQ01000004">
    <property type="protein sequence ID" value="OGY25052.1"/>
    <property type="molecule type" value="Genomic_DNA"/>
</dbReference>
<evidence type="ECO:0000256" key="5">
    <source>
        <dbReference type="ARBA" id="ARBA00023134"/>
    </source>
</evidence>
<dbReference type="InterPro" id="IPR023115">
    <property type="entry name" value="TIF_IF2_dom3"/>
</dbReference>
<gene>
    <name evidence="7" type="ORF">A2Y57_02770</name>
</gene>
<dbReference type="Pfam" id="PF00009">
    <property type="entry name" value="GTP_EFTU"/>
    <property type="match status" value="1"/>
</dbReference>
<dbReference type="CDD" id="cd01887">
    <property type="entry name" value="IF2_eIF5B"/>
    <property type="match status" value="1"/>
</dbReference>
<evidence type="ECO:0000313" key="7">
    <source>
        <dbReference type="EMBL" id="OGY25052.1"/>
    </source>
</evidence>
<dbReference type="FunFam" id="3.40.50.10050:FF:000001">
    <property type="entry name" value="Translation initiation factor IF-2"/>
    <property type="match status" value="1"/>
</dbReference>
<feature type="domain" description="Tr-type G" evidence="6">
    <location>
        <begin position="20"/>
        <end position="189"/>
    </location>
</feature>
<dbReference type="GO" id="GO:0005737">
    <property type="term" value="C:cytoplasm"/>
    <property type="evidence" value="ECO:0007669"/>
    <property type="project" value="TreeGrafter"/>
</dbReference>
<dbReference type="PANTHER" id="PTHR43381">
    <property type="entry name" value="TRANSLATION INITIATION FACTOR IF-2-RELATED"/>
    <property type="match status" value="1"/>
</dbReference>
<accession>A0A1G1WBJ9</accession>
<dbReference type="Gene3D" id="2.40.30.10">
    <property type="entry name" value="Translation factors"/>
    <property type="match status" value="2"/>
</dbReference>
<dbReference type="InterPro" id="IPR005225">
    <property type="entry name" value="Small_GTP-bd"/>
</dbReference>
<dbReference type="Pfam" id="PF22042">
    <property type="entry name" value="EF-G_D2"/>
    <property type="match status" value="1"/>
</dbReference>
<dbReference type="InterPro" id="IPR053905">
    <property type="entry name" value="EF-G-like_DII"/>
</dbReference>
<dbReference type="Pfam" id="PF11987">
    <property type="entry name" value="IF-2"/>
    <property type="match status" value="1"/>
</dbReference>
<proteinExistence type="inferred from homology"/>
<evidence type="ECO:0000256" key="4">
    <source>
        <dbReference type="ARBA" id="ARBA00022917"/>
    </source>
</evidence>
<evidence type="ECO:0000256" key="1">
    <source>
        <dbReference type="ARBA" id="ARBA00007733"/>
    </source>
</evidence>
<dbReference type="SUPFAM" id="SSF52540">
    <property type="entry name" value="P-loop containing nucleoside triphosphate hydrolases"/>
    <property type="match status" value="1"/>
</dbReference>
<dbReference type="SUPFAM" id="SSF52156">
    <property type="entry name" value="Initiation factor IF2/eIF5b, domain 3"/>
    <property type="match status" value="1"/>
</dbReference>
<dbReference type="InterPro" id="IPR009000">
    <property type="entry name" value="Transl_B-barrel_sf"/>
</dbReference>